<feature type="region of interest" description="Disordered" evidence="1">
    <location>
        <begin position="1"/>
        <end position="91"/>
    </location>
</feature>
<accession>A0A6D2KS36</accession>
<gene>
    <name evidence="2" type="ORF">MERR_LOCUS41319</name>
    <name evidence="3" type="ORF">MERR_LOCUS46889</name>
</gene>
<evidence type="ECO:0000313" key="4">
    <source>
        <dbReference type="Proteomes" id="UP000467841"/>
    </source>
</evidence>
<dbReference type="EMBL" id="CACVBM020001786">
    <property type="protein sequence ID" value="CAA7059653.1"/>
    <property type="molecule type" value="Genomic_DNA"/>
</dbReference>
<evidence type="ECO:0000313" key="3">
    <source>
        <dbReference type="EMBL" id="CAA7059653.1"/>
    </source>
</evidence>
<name>A0A6D2KS36_9BRAS</name>
<dbReference type="Pfam" id="PF15306">
    <property type="entry name" value="LIN37"/>
    <property type="match status" value="1"/>
</dbReference>
<reference evidence="3 4" key="1">
    <citation type="submission" date="2020-01" db="EMBL/GenBank/DDBJ databases">
        <authorList>
            <person name="Mishra B."/>
        </authorList>
    </citation>
    <scope>NUCLEOTIDE SEQUENCE [LARGE SCALE GENOMIC DNA]</scope>
</reference>
<evidence type="ECO:0000256" key="1">
    <source>
        <dbReference type="SAM" id="MobiDB-lite"/>
    </source>
</evidence>
<keyword evidence="4" id="KW-1185">Reference proteome</keyword>
<proteinExistence type="predicted"/>
<feature type="compositionally biased region" description="Polar residues" evidence="1">
    <location>
        <begin position="61"/>
        <end position="83"/>
    </location>
</feature>
<dbReference type="InterPro" id="IPR028226">
    <property type="entry name" value="LIN37"/>
</dbReference>
<feature type="compositionally biased region" description="Low complexity" evidence="1">
    <location>
        <begin position="1"/>
        <end position="26"/>
    </location>
</feature>
<dbReference type="Proteomes" id="UP000467841">
    <property type="component" value="Unassembled WGS sequence"/>
</dbReference>
<dbReference type="AlphaFoldDB" id="A0A6D2KS36"/>
<feature type="compositionally biased region" description="Pro residues" evidence="1">
    <location>
        <begin position="37"/>
        <end position="50"/>
    </location>
</feature>
<dbReference type="GO" id="GO:0017053">
    <property type="term" value="C:transcription repressor complex"/>
    <property type="evidence" value="ECO:0007669"/>
    <property type="project" value="InterPro"/>
</dbReference>
<feature type="region of interest" description="Disordered" evidence="1">
    <location>
        <begin position="236"/>
        <end position="284"/>
    </location>
</feature>
<sequence>MSIPDPNSSASVTVSPSLSTASVTPAIPATIVRTPSLQPPPAPPPPPPPYRAIAPLHHPNPVQQAHNNLYAQSIPNRRPNSPHQLPHQDPSAVLYPFSPPPGRGFPSRPVRMNSPFVTDPSVTVGYPPRPVLAYNPRQFSPNQMESMMQLMRARNPQFPHPGSGSLAGSGPMRGIPHFLQPRVAPPPTSILDTGRNKNARNRDSALVLVKGRKVRITEDASLYSLGRSWLRNGAHEGIQSQRTETMKPLPKPLPVDMMEASVPNDSAEQGKDEDKEDEEAVKQLSEKDLLKRHIERAKKVRARLREERLRKIARYKARLALLLPQS</sequence>
<organism evidence="3 4">
    <name type="scientific">Microthlaspi erraticum</name>
    <dbReference type="NCBI Taxonomy" id="1685480"/>
    <lineage>
        <taxon>Eukaryota</taxon>
        <taxon>Viridiplantae</taxon>
        <taxon>Streptophyta</taxon>
        <taxon>Embryophyta</taxon>
        <taxon>Tracheophyta</taxon>
        <taxon>Spermatophyta</taxon>
        <taxon>Magnoliopsida</taxon>
        <taxon>eudicotyledons</taxon>
        <taxon>Gunneridae</taxon>
        <taxon>Pentapetalae</taxon>
        <taxon>rosids</taxon>
        <taxon>malvids</taxon>
        <taxon>Brassicales</taxon>
        <taxon>Brassicaceae</taxon>
        <taxon>Coluteocarpeae</taxon>
        <taxon>Microthlaspi</taxon>
    </lineage>
</organism>
<dbReference type="PANTHER" id="PTHR37173">
    <property type="entry name" value="HYDROXYPROLINE-RICH GLYCOPROTEIN FAMILY PROTEIN"/>
    <property type="match status" value="1"/>
</dbReference>
<dbReference type="PANTHER" id="PTHR37173:SF3">
    <property type="entry name" value="HYDROXYPROLINE-RICH GLYCOPROTEIN FAMILY PROTEIN"/>
    <property type="match status" value="1"/>
</dbReference>
<evidence type="ECO:0000313" key="2">
    <source>
        <dbReference type="EMBL" id="CAA7054083.1"/>
    </source>
</evidence>
<dbReference type="EMBL" id="CACVBM020001562">
    <property type="protein sequence ID" value="CAA7054083.1"/>
    <property type="molecule type" value="Genomic_DNA"/>
</dbReference>
<dbReference type="OrthoDB" id="1735564at2759"/>
<protein>
    <submittedName>
        <fullName evidence="3">Uncharacterized protein</fullName>
    </submittedName>
</protein>